<evidence type="ECO:0000313" key="1">
    <source>
        <dbReference type="EMBL" id="KAK7681432.1"/>
    </source>
</evidence>
<accession>A0AAW0FVW7</accession>
<gene>
    <name evidence="1" type="ORF">QCA50_015524</name>
</gene>
<dbReference type="AlphaFoldDB" id="A0AAW0FVW7"/>
<evidence type="ECO:0000313" key="2">
    <source>
        <dbReference type="Proteomes" id="UP001385951"/>
    </source>
</evidence>
<keyword evidence="2" id="KW-1185">Reference proteome</keyword>
<dbReference type="EMBL" id="JASBNA010000041">
    <property type="protein sequence ID" value="KAK7681432.1"/>
    <property type="molecule type" value="Genomic_DNA"/>
</dbReference>
<comment type="caution">
    <text evidence="1">The sequence shown here is derived from an EMBL/GenBank/DDBJ whole genome shotgun (WGS) entry which is preliminary data.</text>
</comment>
<reference evidence="1 2" key="1">
    <citation type="submission" date="2022-09" db="EMBL/GenBank/DDBJ databases">
        <authorList>
            <person name="Palmer J.M."/>
        </authorList>
    </citation>
    <scope>NUCLEOTIDE SEQUENCE [LARGE SCALE GENOMIC DNA]</scope>
    <source>
        <strain evidence="1 2">DSM 7382</strain>
    </source>
</reference>
<protein>
    <submittedName>
        <fullName evidence="1">Uncharacterized protein</fullName>
    </submittedName>
</protein>
<name>A0AAW0FVW7_9APHY</name>
<dbReference type="Proteomes" id="UP001385951">
    <property type="component" value="Unassembled WGS sequence"/>
</dbReference>
<proteinExistence type="predicted"/>
<sequence length="180" mass="21100">MSEAGDSIRSDTRVEDYTTEAHLSWKLFYQLWRIDEAARAFHGALSQAGDFGKALVYRRWEIGLISEVYEQESLEKALAHMCLLGLMTTRLSKAIHRRFHWLNIDEYPPDIYWDRLPDANTPSAPDLTTLFDGVVPQMLEGNLDWWTYVEGTSPKEEEPYWWENPTKEVELFLYLIKSLH</sequence>
<organism evidence="1 2">
    <name type="scientific">Cerrena zonata</name>
    <dbReference type="NCBI Taxonomy" id="2478898"/>
    <lineage>
        <taxon>Eukaryota</taxon>
        <taxon>Fungi</taxon>
        <taxon>Dikarya</taxon>
        <taxon>Basidiomycota</taxon>
        <taxon>Agaricomycotina</taxon>
        <taxon>Agaricomycetes</taxon>
        <taxon>Polyporales</taxon>
        <taxon>Cerrenaceae</taxon>
        <taxon>Cerrena</taxon>
    </lineage>
</organism>